<sequence length="197" mass="21328">MLTDLYVFGDSPLHRTRPVVKITALVVFCSTLFIVEGWASVLVAGALVVTGFAVAGLKPRHAFVSVRPALWILAAIFAVQAYLTDVVFAGFVVARFVVLILAAALVTLTTRTSEFVDGILSALTYAPAWVPKEQIALAISLCLRFIPLVRAVLEDVRQAQSARGLDRNLTALLVPLVVRTLKTADEVSQAVYSRSFD</sequence>
<dbReference type="RefSeq" id="WP_109769328.1">
    <property type="nucleotide sequence ID" value="NZ_CP159474.1"/>
</dbReference>
<evidence type="ECO:0000256" key="2">
    <source>
        <dbReference type="ARBA" id="ARBA00008564"/>
    </source>
</evidence>
<feature type="transmembrane region" description="Helical" evidence="7">
    <location>
        <begin position="88"/>
        <end position="108"/>
    </location>
</feature>
<proteinExistence type="inferred from homology"/>
<protein>
    <submittedName>
        <fullName evidence="8">Energy-coupling factor transporter transmembrane protein EcfT</fullName>
    </submittedName>
</protein>
<evidence type="ECO:0000256" key="7">
    <source>
        <dbReference type="SAM" id="Phobius"/>
    </source>
</evidence>
<dbReference type="CDD" id="cd16914">
    <property type="entry name" value="EcfT"/>
    <property type="match status" value="1"/>
</dbReference>
<dbReference type="Proteomes" id="UP000246132">
    <property type="component" value="Unassembled WGS sequence"/>
</dbReference>
<accession>A0A3A8AD97</accession>
<evidence type="ECO:0000256" key="5">
    <source>
        <dbReference type="ARBA" id="ARBA00022989"/>
    </source>
</evidence>
<comment type="subcellular location">
    <subcellularLocation>
        <location evidence="1">Membrane</location>
        <topology evidence="1">Multi-pass membrane protein</topology>
    </subcellularLocation>
</comment>
<evidence type="ECO:0000256" key="1">
    <source>
        <dbReference type="ARBA" id="ARBA00004141"/>
    </source>
</evidence>
<keyword evidence="5 7" id="KW-1133">Transmembrane helix</keyword>
<evidence type="ECO:0000256" key="3">
    <source>
        <dbReference type="ARBA" id="ARBA00022475"/>
    </source>
</evidence>
<feature type="transmembrane region" description="Helical" evidence="7">
    <location>
        <begin position="62"/>
        <end position="82"/>
    </location>
</feature>
<dbReference type="EMBL" id="QFWV02000004">
    <property type="protein sequence ID" value="RKF06999.1"/>
    <property type="molecule type" value="Genomic_DNA"/>
</dbReference>
<evidence type="ECO:0000313" key="9">
    <source>
        <dbReference type="Proteomes" id="UP000246132"/>
    </source>
</evidence>
<dbReference type="PANTHER" id="PTHR34857">
    <property type="entry name" value="SLL0384 PROTEIN"/>
    <property type="match status" value="1"/>
</dbReference>
<keyword evidence="6 7" id="KW-0472">Membrane</keyword>
<evidence type="ECO:0000256" key="6">
    <source>
        <dbReference type="ARBA" id="ARBA00023136"/>
    </source>
</evidence>
<dbReference type="GO" id="GO:0005886">
    <property type="term" value="C:plasma membrane"/>
    <property type="evidence" value="ECO:0007669"/>
    <property type="project" value="UniProtKB-ARBA"/>
</dbReference>
<gene>
    <name evidence="8" type="ORF">DEM25_003715</name>
</gene>
<evidence type="ECO:0000313" key="8">
    <source>
        <dbReference type="EMBL" id="RKF06999.1"/>
    </source>
</evidence>
<dbReference type="Pfam" id="PF02361">
    <property type="entry name" value="CbiQ"/>
    <property type="match status" value="1"/>
</dbReference>
<dbReference type="PANTHER" id="PTHR34857:SF2">
    <property type="entry name" value="SLL0384 PROTEIN"/>
    <property type="match status" value="1"/>
</dbReference>
<evidence type="ECO:0000256" key="4">
    <source>
        <dbReference type="ARBA" id="ARBA00022692"/>
    </source>
</evidence>
<dbReference type="AlphaFoldDB" id="A0A3A8AD97"/>
<name>A0A3A8AD97_9HYPH</name>
<keyword evidence="4 7" id="KW-0812">Transmembrane</keyword>
<organism evidence="8 9">
    <name type="scientific">Oceaniradius stylonematis</name>
    <dbReference type="NCBI Taxonomy" id="2184161"/>
    <lineage>
        <taxon>Bacteria</taxon>
        <taxon>Pseudomonadati</taxon>
        <taxon>Pseudomonadota</taxon>
        <taxon>Alphaproteobacteria</taxon>
        <taxon>Hyphomicrobiales</taxon>
        <taxon>Ahrensiaceae</taxon>
        <taxon>Oceaniradius</taxon>
    </lineage>
</organism>
<dbReference type="InterPro" id="IPR003339">
    <property type="entry name" value="ABC/ECF_trnsptr_transmembrane"/>
</dbReference>
<comment type="similarity">
    <text evidence="2">Belongs to the CbiQ family.</text>
</comment>
<keyword evidence="9" id="KW-1185">Reference proteome</keyword>
<reference evidence="8 9" key="1">
    <citation type="journal article" date="2018" name="Int. J. Syst. Bacteriol.">
        <title>Oceaniradius stylonemae gen. nov., sp. nov., isolated from a red alga, Stylonema cornu-cervi.</title>
        <authorList>
            <person name="Jeong S."/>
        </authorList>
    </citation>
    <scope>NUCLEOTIDE SEQUENCE [LARGE SCALE GENOMIC DNA]</scope>
    <source>
        <strain evidence="8 9">StC1</strain>
    </source>
</reference>
<feature type="transmembrane region" description="Helical" evidence="7">
    <location>
        <begin position="22"/>
        <end position="55"/>
    </location>
</feature>
<comment type="caution">
    <text evidence="8">The sequence shown here is derived from an EMBL/GenBank/DDBJ whole genome shotgun (WGS) entry which is preliminary data.</text>
</comment>
<dbReference type="InterPro" id="IPR051611">
    <property type="entry name" value="ECF_transporter_component"/>
</dbReference>
<dbReference type="OrthoDB" id="5868344at2"/>
<keyword evidence="3" id="KW-1003">Cell membrane</keyword>